<comment type="caution">
    <text evidence="2">The sequence shown here is derived from an EMBL/GenBank/DDBJ whole genome shotgun (WGS) entry which is preliminary data.</text>
</comment>
<keyword evidence="1" id="KW-0175">Coiled coil</keyword>
<protein>
    <submittedName>
        <fullName evidence="2">Uncharacterized protein</fullName>
    </submittedName>
</protein>
<dbReference type="EMBL" id="JALJOR010000002">
    <property type="protein sequence ID" value="KAK9823399.1"/>
    <property type="molecule type" value="Genomic_DNA"/>
</dbReference>
<proteinExistence type="predicted"/>
<evidence type="ECO:0000313" key="3">
    <source>
        <dbReference type="Proteomes" id="UP001489004"/>
    </source>
</evidence>
<evidence type="ECO:0000256" key="1">
    <source>
        <dbReference type="SAM" id="Coils"/>
    </source>
</evidence>
<keyword evidence="3" id="KW-1185">Reference proteome</keyword>
<gene>
    <name evidence="2" type="ORF">WJX72_002489</name>
</gene>
<name>A0AAW1QPM9_9CHLO</name>
<organism evidence="2 3">
    <name type="scientific">[Myrmecia] bisecta</name>
    <dbReference type="NCBI Taxonomy" id="41462"/>
    <lineage>
        <taxon>Eukaryota</taxon>
        <taxon>Viridiplantae</taxon>
        <taxon>Chlorophyta</taxon>
        <taxon>core chlorophytes</taxon>
        <taxon>Trebouxiophyceae</taxon>
        <taxon>Trebouxiales</taxon>
        <taxon>Trebouxiaceae</taxon>
        <taxon>Myrmecia</taxon>
    </lineage>
</organism>
<reference evidence="2 3" key="1">
    <citation type="journal article" date="2024" name="Nat. Commun.">
        <title>Phylogenomics reveals the evolutionary origins of lichenization in chlorophyte algae.</title>
        <authorList>
            <person name="Puginier C."/>
            <person name="Libourel C."/>
            <person name="Otte J."/>
            <person name="Skaloud P."/>
            <person name="Haon M."/>
            <person name="Grisel S."/>
            <person name="Petersen M."/>
            <person name="Berrin J.G."/>
            <person name="Delaux P.M."/>
            <person name="Dal Grande F."/>
            <person name="Keller J."/>
        </authorList>
    </citation>
    <scope>NUCLEOTIDE SEQUENCE [LARGE SCALE GENOMIC DNA]</scope>
    <source>
        <strain evidence="2 3">SAG 2043</strain>
    </source>
</reference>
<accession>A0AAW1QPM9</accession>
<dbReference type="Proteomes" id="UP001489004">
    <property type="component" value="Unassembled WGS sequence"/>
</dbReference>
<dbReference type="AlphaFoldDB" id="A0AAW1QPM9"/>
<evidence type="ECO:0000313" key="2">
    <source>
        <dbReference type="EMBL" id="KAK9823399.1"/>
    </source>
</evidence>
<sequence length="120" mass="12848">MVTGDSSPGLGSLPVNSADLLSFMERELAVLEEAQGGVDKEAREKLEQLRQQILALSEASQRQQVGQGGAAPVDELEVARKLDSVEAKLQSLEAELSSTDEATQALLTRGTAVWLSQQNK</sequence>
<feature type="coiled-coil region" evidence="1">
    <location>
        <begin position="39"/>
        <end position="102"/>
    </location>
</feature>